<keyword evidence="2" id="KW-0472">Membrane</keyword>
<evidence type="ECO:0000313" key="5">
    <source>
        <dbReference type="Proteomes" id="UP000291981"/>
    </source>
</evidence>
<protein>
    <submittedName>
        <fullName evidence="4">Anti-sigma factor</fullName>
    </submittedName>
</protein>
<dbReference type="OrthoDB" id="1420916at2"/>
<reference evidence="4 5" key="1">
    <citation type="submission" date="2019-02" db="EMBL/GenBank/DDBJ databases">
        <title>Draft genome sequence of Muricauda sp. 176CP4-71.</title>
        <authorList>
            <person name="Park J.-S."/>
        </authorList>
    </citation>
    <scope>NUCLEOTIDE SEQUENCE [LARGE SCALE GENOMIC DNA]</scope>
    <source>
        <strain evidence="4 5">176CP4-71</strain>
    </source>
</reference>
<dbReference type="Proteomes" id="UP000291981">
    <property type="component" value="Unassembled WGS sequence"/>
</dbReference>
<dbReference type="PANTHER" id="PTHR37461">
    <property type="entry name" value="ANTI-SIGMA-K FACTOR RSKA"/>
    <property type="match status" value="1"/>
</dbReference>
<keyword evidence="1" id="KW-0175">Coiled coil</keyword>
<dbReference type="Pfam" id="PF10099">
    <property type="entry name" value="RskA_C"/>
    <property type="match status" value="1"/>
</dbReference>
<gene>
    <name evidence="4" type="ORF">EW142_01555</name>
</gene>
<comment type="caution">
    <text evidence="4">The sequence shown here is derived from an EMBL/GenBank/DDBJ whole genome shotgun (WGS) entry which is preliminary data.</text>
</comment>
<dbReference type="PANTHER" id="PTHR37461:SF1">
    <property type="entry name" value="ANTI-SIGMA-K FACTOR RSKA"/>
    <property type="match status" value="1"/>
</dbReference>
<dbReference type="AlphaFoldDB" id="A0A4Q8QGZ4"/>
<feature type="coiled-coil region" evidence="1">
    <location>
        <begin position="111"/>
        <end position="152"/>
    </location>
</feature>
<proteinExistence type="predicted"/>
<dbReference type="GO" id="GO:0006417">
    <property type="term" value="P:regulation of translation"/>
    <property type="evidence" value="ECO:0007669"/>
    <property type="project" value="TreeGrafter"/>
</dbReference>
<dbReference type="EMBL" id="SGIU01000001">
    <property type="protein sequence ID" value="TAI48518.1"/>
    <property type="molecule type" value="Genomic_DNA"/>
</dbReference>
<feature type="domain" description="Anti-sigma K factor RskA C-terminal" evidence="3">
    <location>
        <begin position="95"/>
        <end position="251"/>
    </location>
</feature>
<dbReference type="RefSeq" id="WP_130608691.1">
    <property type="nucleotide sequence ID" value="NZ_SGIU01000001.1"/>
</dbReference>
<keyword evidence="2" id="KW-1133">Transmembrane helix</keyword>
<evidence type="ECO:0000256" key="2">
    <source>
        <dbReference type="SAM" id="Phobius"/>
    </source>
</evidence>
<evidence type="ECO:0000256" key="1">
    <source>
        <dbReference type="SAM" id="Coils"/>
    </source>
</evidence>
<keyword evidence="2" id="KW-0812">Transmembrane</keyword>
<dbReference type="InterPro" id="IPR018764">
    <property type="entry name" value="RskA_C"/>
</dbReference>
<name>A0A4Q8QGZ4_9FLAO</name>
<evidence type="ECO:0000313" key="4">
    <source>
        <dbReference type="EMBL" id="TAI48518.1"/>
    </source>
</evidence>
<feature type="transmembrane region" description="Helical" evidence="2">
    <location>
        <begin position="91"/>
        <end position="108"/>
    </location>
</feature>
<dbReference type="InterPro" id="IPR051474">
    <property type="entry name" value="Anti-sigma-K/W_factor"/>
</dbReference>
<keyword evidence="5" id="KW-1185">Reference proteome</keyword>
<evidence type="ECO:0000259" key="3">
    <source>
        <dbReference type="Pfam" id="PF10099"/>
    </source>
</evidence>
<dbReference type="GO" id="GO:0005886">
    <property type="term" value="C:plasma membrane"/>
    <property type="evidence" value="ECO:0007669"/>
    <property type="project" value="InterPro"/>
</dbReference>
<accession>A0A4Q8QGZ4</accession>
<sequence length="263" mass="28946">MDTKAYIESGIIELYVAGQLTEKENLEVARYARMYPEIKKEILEVENTILAVSRSASPKSVPSFDAIRQKLEGQEGKVIPMEKKSSSWKPYVGWAAAVVCALGIVYLYNQNEQLNSGMEVTNTEIEKLEQEIKEANESLEKSTQLLDQLRNKDVVVVQLGGQSVSPESFAKAYWNKEEGQLFIDAQGLPEPPEGMAYQVWSLTLDPLTPTSVGLLENFESNDNGVFTLVNSNASEAFGITLEPEGGSAAPNLEQLYVLGTVSS</sequence>
<dbReference type="GO" id="GO:0016989">
    <property type="term" value="F:sigma factor antagonist activity"/>
    <property type="evidence" value="ECO:0007669"/>
    <property type="project" value="TreeGrafter"/>
</dbReference>
<organism evidence="4 5">
    <name type="scientific">Flagellimonas allohymeniacidonis</name>
    <dbReference type="NCBI Taxonomy" id="2517819"/>
    <lineage>
        <taxon>Bacteria</taxon>
        <taxon>Pseudomonadati</taxon>
        <taxon>Bacteroidota</taxon>
        <taxon>Flavobacteriia</taxon>
        <taxon>Flavobacteriales</taxon>
        <taxon>Flavobacteriaceae</taxon>
        <taxon>Flagellimonas</taxon>
    </lineage>
</organism>